<protein>
    <submittedName>
        <fullName evidence="1">Uncharacterized protein</fullName>
    </submittedName>
</protein>
<comment type="caution">
    <text evidence="1">The sequence shown here is derived from an EMBL/GenBank/DDBJ whole genome shotgun (WGS) entry which is preliminary data.</text>
</comment>
<name>A0ABM8M4T0_9GAMM</name>
<proteinExistence type="predicted"/>
<dbReference type="Proteomes" id="UP000626656">
    <property type="component" value="Unassembled WGS sequence"/>
</dbReference>
<sequence>MLDHYNLKKSPFGQKLDFSTPYLCKDLAKYFKKQHSAPLKYPQFVTA</sequence>
<keyword evidence="2" id="KW-1185">Reference proteome</keyword>
<organism evidence="1 2">
    <name type="scientific">Bathymodiolus thermophilus thioautotrophic gill symbiont</name>
    <dbReference type="NCBI Taxonomy" id="2360"/>
    <lineage>
        <taxon>Bacteria</taxon>
        <taxon>Pseudomonadati</taxon>
        <taxon>Pseudomonadota</taxon>
        <taxon>Gammaproteobacteria</taxon>
        <taxon>sulfur-oxidizing symbionts</taxon>
    </lineage>
</organism>
<dbReference type="EMBL" id="CAHJWF010000014">
    <property type="protein sequence ID" value="CAB5496507.1"/>
    <property type="molecule type" value="Genomic_DNA"/>
</dbReference>
<reference evidence="1 2" key="1">
    <citation type="submission" date="2020-05" db="EMBL/GenBank/DDBJ databases">
        <authorList>
            <person name="Petersen J."/>
            <person name="Sayavedra L."/>
        </authorList>
    </citation>
    <scope>NUCLEOTIDE SEQUENCE [LARGE SCALE GENOMIC DNA]</scope>
    <source>
        <strain evidence="1">B azoricus SOX ET2 1586I</strain>
    </source>
</reference>
<gene>
    <name evidence="1" type="ORF">AZO1586I_28</name>
</gene>
<accession>A0ABM8M4T0</accession>
<evidence type="ECO:0000313" key="2">
    <source>
        <dbReference type="Proteomes" id="UP000626656"/>
    </source>
</evidence>
<evidence type="ECO:0000313" key="1">
    <source>
        <dbReference type="EMBL" id="CAB5496507.1"/>
    </source>
</evidence>